<comment type="caution">
    <text evidence="4">The sequence shown here is derived from an EMBL/GenBank/DDBJ whole genome shotgun (WGS) entry which is preliminary data.</text>
</comment>
<dbReference type="PANTHER" id="PTHR30055">
    <property type="entry name" value="HTH-TYPE TRANSCRIPTIONAL REGULATOR RUTR"/>
    <property type="match status" value="1"/>
</dbReference>
<dbReference type="PROSITE" id="PS50977">
    <property type="entry name" value="HTH_TETR_2"/>
    <property type="match status" value="1"/>
</dbReference>
<evidence type="ECO:0000313" key="5">
    <source>
        <dbReference type="Proteomes" id="UP001160625"/>
    </source>
</evidence>
<evidence type="ECO:0000259" key="3">
    <source>
        <dbReference type="PROSITE" id="PS50977"/>
    </source>
</evidence>
<feature type="domain" description="HTH tetR-type" evidence="3">
    <location>
        <begin position="17"/>
        <end position="77"/>
    </location>
</feature>
<keyword evidence="1 2" id="KW-0238">DNA-binding</keyword>
<evidence type="ECO:0000313" key="4">
    <source>
        <dbReference type="EMBL" id="MDH7637852.1"/>
    </source>
</evidence>
<organism evidence="4 5">
    <name type="scientific">Sphingomonas oryzagri</name>
    <dbReference type="NCBI Taxonomy" id="3042314"/>
    <lineage>
        <taxon>Bacteria</taxon>
        <taxon>Pseudomonadati</taxon>
        <taxon>Pseudomonadota</taxon>
        <taxon>Alphaproteobacteria</taxon>
        <taxon>Sphingomonadales</taxon>
        <taxon>Sphingomonadaceae</taxon>
        <taxon>Sphingomonas</taxon>
    </lineage>
</organism>
<dbReference type="InterPro" id="IPR001647">
    <property type="entry name" value="HTH_TetR"/>
</dbReference>
<dbReference type="PANTHER" id="PTHR30055:SF146">
    <property type="entry name" value="HTH-TYPE TRANSCRIPTIONAL DUAL REGULATOR CECR"/>
    <property type="match status" value="1"/>
</dbReference>
<protein>
    <submittedName>
        <fullName evidence="4">TetR/AcrR family transcriptional regulator</fullName>
    </submittedName>
</protein>
<sequence length="211" mass="23532">MTSTETPPPGRRETRKAERRAAIIELATRAFLENGYDRTTMSGIAADLGGSKGTLWSYFASKEELFAAVLDSATVTFRALMSALLDPTLPIDTVLVGFGEKFISRITLPDALALQRLIISEVERFPEIGRIFYDRAPGRSRILLAEYLSIHMETGALRRDDPGEAAGTFLSLCAGGYPQRLLWGIEQRDEEEVRREAVRIAATFLRCYRPD</sequence>
<dbReference type="Pfam" id="PF14246">
    <property type="entry name" value="TetR_C_7"/>
    <property type="match status" value="1"/>
</dbReference>
<accession>A0ABT6MXX7</accession>
<proteinExistence type="predicted"/>
<dbReference type="PRINTS" id="PR00455">
    <property type="entry name" value="HTHTETR"/>
</dbReference>
<dbReference type="InterPro" id="IPR009057">
    <property type="entry name" value="Homeodomain-like_sf"/>
</dbReference>
<dbReference type="Gene3D" id="1.10.357.10">
    <property type="entry name" value="Tetracycline Repressor, domain 2"/>
    <property type="match status" value="1"/>
</dbReference>
<dbReference type="RefSeq" id="WP_281043191.1">
    <property type="nucleotide sequence ID" value="NZ_JARYGZ010000001.1"/>
</dbReference>
<gene>
    <name evidence="4" type="ORF">QGN17_03820</name>
</gene>
<dbReference type="InterPro" id="IPR039536">
    <property type="entry name" value="TetR_C_Proteobacteria"/>
</dbReference>
<dbReference type="SUPFAM" id="SSF46689">
    <property type="entry name" value="Homeodomain-like"/>
    <property type="match status" value="1"/>
</dbReference>
<name>A0ABT6MXX7_9SPHN</name>
<dbReference type="Proteomes" id="UP001160625">
    <property type="component" value="Unassembled WGS sequence"/>
</dbReference>
<dbReference type="InterPro" id="IPR050109">
    <property type="entry name" value="HTH-type_TetR-like_transc_reg"/>
</dbReference>
<feature type="DNA-binding region" description="H-T-H motif" evidence="2">
    <location>
        <begin position="40"/>
        <end position="59"/>
    </location>
</feature>
<evidence type="ECO:0000256" key="1">
    <source>
        <dbReference type="ARBA" id="ARBA00023125"/>
    </source>
</evidence>
<dbReference type="Pfam" id="PF00440">
    <property type="entry name" value="TetR_N"/>
    <property type="match status" value="1"/>
</dbReference>
<dbReference type="EMBL" id="JARYGZ010000001">
    <property type="protein sequence ID" value="MDH7637852.1"/>
    <property type="molecule type" value="Genomic_DNA"/>
</dbReference>
<dbReference type="Gene3D" id="1.10.10.60">
    <property type="entry name" value="Homeodomain-like"/>
    <property type="match status" value="1"/>
</dbReference>
<keyword evidence="5" id="KW-1185">Reference proteome</keyword>
<evidence type="ECO:0000256" key="2">
    <source>
        <dbReference type="PROSITE-ProRule" id="PRU00335"/>
    </source>
</evidence>
<reference evidence="4" key="1">
    <citation type="submission" date="2023-04" db="EMBL/GenBank/DDBJ databases">
        <title>Sphingomonas sp. MAHUQ-71 isolated from rice field.</title>
        <authorList>
            <person name="Huq M.A."/>
        </authorList>
    </citation>
    <scope>NUCLEOTIDE SEQUENCE</scope>
    <source>
        <strain evidence="4">MAHUQ-71</strain>
    </source>
</reference>